<dbReference type="EC" id="4.2.1.11" evidence="3"/>
<dbReference type="GO" id="GO:0006096">
    <property type="term" value="P:glycolytic process"/>
    <property type="evidence" value="ECO:0007669"/>
    <property type="project" value="UniProtKB-UniPathway"/>
</dbReference>
<name>A0A1A8N288_9TELE</name>
<evidence type="ECO:0000256" key="4">
    <source>
        <dbReference type="ARBA" id="ARBA00023152"/>
    </source>
</evidence>
<dbReference type="GO" id="GO:0004634">
    <property type="term" value="F:phosphopyruvate hydratase activity"/>
    <property type="evidence" value="ECO:0007669"/>
    <property type="project" value="UniProtKB-EC"/>
</dbReference>
<evidence type="ECO:0000256" key="5">
    <source>
        <dbReference type="ARBA" id="ARBA00023239"/>
    </source>
</evidence>
<gene>
    <name evidence="12" type="primary">ENO4</name>
</gene>
<dbReference type="PANTHER" id="PTHR11902">
    <property type="entry name" value="ENOLASE"/>
    <property type="match status" value="1"/>
</dbReference>
<dbReference type="GO" id="GO:0000015">
    <property type="term" value="C:phosphopyruvate hydratase complex"/>
    <property type="evidence" value="ECO:0007669"/>
    <property type="project" value="InterPro"/>
</dbReference>
<proteinExistence type="inferred from homology"/>
<dbReference type="SUPFAM" id="SSF51604">
    <property type="entry name" value="Enolase C-terminal domain-like"/>
    <property type="match status" value="1"/>
</dbReference>
<dbReference type="InterPro" id="IPR020810">
    <property type="entry name" value="Enolase_C"/>
</dbReference>
<dbReference type="Pfam" id="PF00113">
    <property type="entry name" value="Enolase_C"/>
    <property type="match status" value="1"/>
</dbReference>
<keyword evidence="5" id="KW-0456">Lyase</keyword>
<dbReference type="AlphaFoldDB" id="A0A1A8N288"/>
<evidence type="ECO:0000256" key="8">
    <source>
        <dbReference type="ARBA" id="ARBA00048333"/>
    </source>
</evidence>
<dbReference type="CDD" id="cd22974">
    <property type="entry name" value="DD_ENO4"/>
    <property type="match status" value="1"/>
</dbReference>
<accession>A0A1A8N288</accession>
<evidence type="ECO:0000256" key="2">
    <source>
        <dbReference type="ARBA" id="ARBA00009604"/>
    </source>
</evidence>
<dbReference type="SUPFAM" id="SSF54826">
    <property type="entry name" value="Enolase N-terminal domain-like"/>
    <property type="match status" value="1"/>
</dbReference>
<dbReference type="UniPathway" id="UPA00109">
    <property type="reaction ID" value="UER00187"/>
</dbReference>
<organism evidence="12">
    <name type="scientific">Nothobranchius pienaari</name>
    <dbReference type="NCBI Taxonomy" id="704102"/>
    <lineage>
        <taxon>Eukaryota</taxon>
        <taxon>Metazoa</taxon>
        <taxon>Chordata</taxon>
        <taxon>Craniata</taxon>
        <taxon>Vertebrata</taxon>
        <taxon>Euteleostomi</taxon>
        <taxon>Actinopterygii</taxon>
        <taxon>Neopterygii</taxon>
        <taxon>Teleostei</taxon>
        <taxon>Neoteleostei</taxon>
        <taxon>Acanthomorphata</taxon>
        <taxon>Ovalentaria</taxon>
        <taxon>Atherinomorphae</taxon>
        <taxon>Cyprinodontiformes</taxon>
        <taxon>Nothobranchiidae</taxon>
        <taxon>Nothobranchius</taxon>
    </lineage>
</organism>
<protein>
    <recommendedName>
        <fullName evidence="7">Enolase 4</fullName>
        <ecNumber evidence="3">4.2.1.11</ecNumber>
    </recommendedName>
    <alternativeName>
        <fullName evidence="6">2-phospho-D-glycerate hydro-lyase</fullName>
    </alternativeName>
</protein>
<dbReference type="InterPro" id="IPR000941">
    <property type="entry name" value="Enolase"/>
</dbReference>
<comment type="pathway">
    <text evidence="1">Carbohydrate degradation; glycolysis; pyruvate from D-glyceraldehyde 3-phosphate: step 4/5.</text>
</comment>
<evidence type="ECO:0000256" key="7">
    <source>
        <dbReference type="ARBA" id="ARBA00034855"/>
    </source>
</evidence>
<dbReference type="SMART" id="SM01193">
    <property type="entry name" value="Enolase_N"/>
    <property type="match status" value="1"/>
</dbReference>
<evidence type="ECO:0000256" key="1">
    <source>
        <dbReference type="ARBA" id="ARBA00005031"/>
    </source>
</evidence>
<evidence type="ECO:0000256" key="3">
    <source>
        <dbReference type="ARBA" id="ARBA00012058"/>
    </source>
</evidence>
<dbReference type="InterPro" id="IPR036849">
    <property type="entry name" value="Enolase-like_C_sf"/>
</dbReference>
<dbReference type="EMBL" id="HAEF01021838">
    <property type="protein sequence ID" value="SBR62997.1"/>
    <property type="molecule type" value="Transcribed_RNA"/>
</dbReference>
<dbReference type="Gene3D" id="3.20.20.120">
    <property type="entry name" value="Enolase-like C-terminal domain"/>
    <property type="match status" value="1"/>
</dbReference>
<dbReference type="GO" id="GO:0000287">
    <property type="term" value="F:magnesium ion binding"/>
    <property type="evidence" value="ECO:0007669"/>
    <property type="project" value="InterPro"/>
</dbReference>
<sequence length="563" mass="62245">MSSNPCLRQHEERYQNRKEAVEFYRLNGVKETLEAALNEMFQLRPGDVNGYLAEYFLKLSAPPRISRLRGRKVYDARGQPSIQADVFCTICNLEKSTSSASVSSCRPPEGMSLYQDRTHHVTTAAQWINEDLCDELKDQDPCDQSEVDRRLSNFFKARLQEDKDIQEMDKQRSLTSTKQEVEPPAPPSAKTRDKRSTGKLLPPAEPLEPVLPGSMAIGAVSLAVAKTGAQVKNIPLYKHVASLRNHEAPGQFHIPILLVTLLSCGKTSPGKLCLLEEVILIPKMGQQVKQIIGMTLELQEEMRRIMSGSTKAGAASSLWCDSGAPAVGYNQPEEPLDLITDACRNLRVELGTDVYLALTCAAPGLLDYAKGKYEVCTGVLKSPDELVDLYQSLISRYPAVVALIDPFRREDTKQWEQLSRVLGESCSLLSDITQKPQAPPLPGARGYVLKQVNETTVSDMVHITSDHRGLVLMGAAYGEPCSAASFSDIAVGLGLEYVKLGGLSGAERMAKYNRLVSIEEELAQQGDLVYKERHPLLCSLRKDESLLQRSEGLARQDYSPHLT</sequence>
<evidence type="ECO:0000259" key="10">
    <source>
        <dbReference type="SMART" id="SM01192"/>
    </source>
</evidence>
<dbReference type="PANTHER" id="PTHR11902:SF30">
    <property type="entry name" value="ENOLASE 4"/>
    <property type="match status" value="1"/>
</dbReference>
<evidence type="ECO:0000256" key="6">
    <source>
        <dbReference type="ARBA" id="ARBA00031125"/>
    </source>
</evidence>
<dbReference type="InterPro" id="IPR047500">
    <property type="entry name" value="DD_ENO4"/>
</dbReference>
<evidence type="ECO:0000256" key="9">
    <source>
        <dbReference type="SAM" id="MobiDB-lite"/>
    </source>
</evidence>
<dbReference type="SMART" id="SM01192">
    <property type="entry name" value="Enolase_C"/>
    <property type="match status" value="1"/>
</dbReference>
<feature type="region of interest" description="Disordered" evidence="9">
    <location>
        <begin position="165"/>
        <end position="207"/>
    </location>
</feature>
<reference evidence="12" key="1">
    <citation type="submission" date="2016-05" db="EMBL/GenBank/DDBJ databases">
        <authorList>
            <person name="Lavstsen T."/>
            <person name="Jespersen J.S."/>
        </authorList>
    </citation>
    <scope>NUCLEOTIDE SEQUENCE</scope>
    <source>
        <tissue evidence="12">Brain</tissue>
    </source>
</reference>
<keyword evidence="4" id="KW-0324">Glycolysis</keyword>
<dbReference type="InterPro" id="IPR020811">
    <property type="entry name" value="Enolase_N"/>
</dbReference>
<comment type="similarity">
    <text evidence="2">Belongs to the enolase family.</text>
</comment>
<reference evidence="12" key="2">
    <citation type="submission" date="2016-06" db="EMBL/GenBank/DDBJ databases">
        <title>The genome of a short-lived fish provides insights into sex chromosome evolution and the genetic control of aging.</title>
        <authorList>
            <person name="Reichwald K."/>
            <person name="Felder M."/>
            <person name="Petzold A."/>
            <person name="Koch P."/>
            <person name="Groth M."/>
            <person name="Platzer M."/>
        </authorList>
    </citation>
    <scope>NUCLEOTIDE SEQUENCE</scope>
    <source>
        <tissue evidence="12">Brain</tissue>
    </source>
</reference>
<dbReference type="InterPro" id="IPR029017">
    <property type="entry name" value="Enolase-like_N"/>
</dbReference>
<comment type="catalytic activity">
    <reaction evidence="8">
        <text>(2R)-2-phosphoglycerate = phosphoenolpyruvate + H2O</text>
        <dbReference type="Rhea" id="RHEA:10164"/>
        <dbReference type="ChEBI" id="CHEBI:15377"/>
        <dbReference type="ChEBI" id="CHEBI:58289"/>
        <dbReference type="ChEBI" id="CHEBI:58702"/>
        <dbReference type="EC" id="4.2.1.11"/>
    </reaction>
</comment>
<feature type="domain" description="Enolase C-terminal TIM barrel" evidence="10">
    <location>
        <begin position="251"/>
        <end position="532"/>
    </location>
</feature>
<evidence type="ECO:0000259" key="11">
    <source>
        <dbReference type="SMART" id="SM01193"/>
    </source>
</evidence>
<dbReference type="Gene3D" id="3.30.390.10">
    <property type="entry name" value="Enolase-like, N-terminal domain"/>
    <property type="match status" value="1"/>
</dbReference>
<feature type="domain" description="Enolase N-terminal" evidence="11">
    <location>
        <begin position="65"/>
        <end position="240"/>
    </location>
</feature>
<evidence type="ECO:0000313" key="12">
    <source>
        <dbReference type="EMBL" id="SBR62997.1"/>
    </source>
</evidence>